<dbReference type="NCBIfam" id="TIGR00229">
    <property type="entry name" value="sensory_box"/>
    <property type="match status" value="2"/>
</dbReference>
<dbReference type="PROSITE" id="PS50883">
    <property type="entry name" value="EAL"/>
    <property type="match status" value="1"/>
</dbReference>
<dbReference type="InterPro" id="IPR035965">
    <property type="entry name" value="PAS-like_dom_sf"/>
</dbReference>
<evidence type="ECO:0000313" key="7">
    <source>
        <dbReference type="Proteomes" id="UP000011960"/>
    </source>
</evidence>
<dbReference type="Gene3D" id="3.30.450.20">
    <property type="entry name" value="PAS domain"/>
    <property type="match status" value="2"/>
</dbReference>
<dbReference type="OrthoDB" id="9176779at2"/>
<dbReference type="SUPFAM" id="SSF55073">
    <property type="entry name" value="Nucleotide cyclase"/>
    <property type="match status" value="1"/>
</dbReference>
<dbReference type="FunFam" id="3.30.70.270:FF:000001">
    <property type="entry name" value="Diguanylate cyclase domain protein"/>
    <property type="match status" value="1"/>
</dbReference>
<dbReference type="eggNOG" id="COG3829">
    <property type="taxonomic scope" value="Bacteria"/>
</dbReference>
<dbReference type="InterPro" id="IPR000160">
    <property type="entry name" value="GGDEF_dom"/>
</dbReference>
<dbReference type="GO" id="GO:0003824">
    <property type="term" value="F:catalytic activity"/>
    <property type="evidence" value="ECO:0007669"/>
    <property type="project" value="UniProtKB-ARBA"/>
</dbReference>
<evidence type="ECO:0000259" key="2">
    <source>
        <dbReference type="PROSITE" id="PS50112"/>
    </source>
</evidence>
<dbReference type="PROSITE" id="PS50112">
    <property type="entry name" value="PAS"/>
    <property type="match status" value="2"/>
</dbReference>
<dbReference type="PROSITE" id="PS50887">
    <property type="entry name" value="GGDEF"/>
    <property type="match status" value="1"/>
</dbReference>
<dbReference type="InterPro" id="IPR035919">
    <property type="entry name" value="EAL_sf"/>
</dbReference>
<dbReference type="STRING" id="1288826.MSNKSG1_16231"/>
<dbReference type="SMART" id="SM00086">
    <property type="entry name" value="PAC"/>
    <property type="match status" value="2"/>
</dbReference>
<dbReference type="SUPFAM" id="SSF141868">
    <property type="entry name" value="EAL domain-like"/>
    <property type="match status" value="1"/>
</dbReference>
<evidence type="ECO:0000313" key="6">
    <source>
        <dbReference type="EMBL" id="EMP54295.1"/>
    </source>
</evidence>
<dbReference type="SMART" id="SM00052">
    <property type="entry name" value="EAL"/>
    <property type="match status" value="1"/>
</dbReference>
<feature type="domain" description="PAS" evidence="2">
    <location>
        <begin position="145"/>
        <end position="182"/>
    </location>
</feature>
<dbReference type="InterPro" id="IPR000014">
    <property type="entry name" value="PAS"/>
</dbReference>
<dbReference type="SUPFAM" id="SSF55785">
    <property type="entry name" value="PYP-like sensor domain (PAS domain)"/>
    <property type="match status" value="2"/>
</dbReference>
<dbReference type="Pfam" id="PF00990">
    <property type="entry name" value="GGDEF"/>
    <property type="match status" value="1"/>
</dbReference>
<dbReference type="eggNOG" id="COG5001">
    <property type="taxonomic scope" value="Bacteria"/>
</dbReference>
<reference evidence="6 7" key="1">
    <citation type="journal article" date="2013" name="Genome Announc.">
        <title>Genome Sequence of Hydrothermal Arsenic-Respiring Bacterium Marinobacter santoriniensis NKSG1T.</title>
        <authorList>
            <person name="Handley K.M."/>
            <person name="Upton M."/>
            <person name="Beatson S.A."/>
            <person name="Hery M."/>
            <person name="Lloyd J.R."/>
        </authorList>
    </citation>
    <scope>NUCLEOTIDE SEQUENCE [LARGE SCALE GENOMIC DNA]</scope>
    <source>
        <strain evidence="6 7">NKSG1</strain>
    </source>
</reference>
<dbReference type="InterPro" id="IPR052155">
    <property type="entry name" value="Biofilm_reg_signaling"/>
</dbReference>
<feature type="domain" description="PAS" evidence="2">
    <location>
        <begin position="15"/>
        <end position="86"/>
    </location>
</feature>
<comment type="cofactor">
    <cofactor evidence="1">
        <name>Mg(2+)</name>
        <dbReference type="ChEBI" id="CHEBI:18420"/>
    </cofactor>
</comment>
<dbReference type="CDD" id="cd00130">
    <property type="entry name" value="PAS"/>
    <property type="match status" value="2"/>
</dbReference>
<keyword evidence="7" id="KW-1185">Reference proteome</keyword>
<proteinExistence type="predicted"/>
<dbReference type="AlphaFoldDB" id="M7CQE1"/>
<accession>M7CQE1</accession>
<dbReference type="CDD" id="cd01948">
    <property type="entry name" value="EAL"/>
    <property type="match status" value="1"/>
</dbReference>
<gene>
    <name evidence="6" type="ORF">MSNKSG1_16231</name>
</gene>
<feature type="domain" description="GGDEF" evidence="5">
    <location>
        <begin position="295"/>
        <end position="424"/>
    </location>
</feature>
<dbReference type="RefSeq" id="WP_008940371.1">
    <property type="nucleotide sequence ID" value="NZ_APAT01000024.1"/>
</dbReference>
<dbReference type="Pfam" id="PF13426">
    <property type="entry name" value="PAS_9"/>
    <property type="match status" value="2"/>
</dbReference>
<dbReference type="Gene3D" id="3.30.70.270">
    <property type="match status" value="1"/>
</dbReference>
<dbReference type="InterPro" id="IPR000700">
    <property type="entry name" value="PAS-assoc_C"/>
</dbReference>
<sequence length="708" mass="79755">MPKSTDLLKSPEGIDAKRLTLVAAATPNLLLILDAAGCIDWVNPSFEEHTGHLLADIRGKQPKDVLYGPDTDPDTAARINRKLHLGDVFEEDILHYTRSGTPYWVHTFCMPVGEKQGVAPGYIVIQNNISDRKHSERGLRIAASVFDKSHEAILITDRNNRILDVNPAFSRITGYAREEVLGLNPAILSSGRHSPGYYRSMYQSIEKTDHWRGEIWNRRKNGEEYVELLSISRVHLEEPGQYYHVAAFSDITALKNHARELDRAANYDDLTGLPNRQLLEDRLRTASQHADRQQRAISVCYLDIDGFKTINERLGHAAGDQALRTVAERLTRTLRSGDTVARIGGDEFILMLQSDASEHVYQRILSTVSEVMEIGGKDVTLTASLGITRYPDDNADPEGLIRHADQAMYSAKEKGRNQFHFFDPGLDEHRRQRRNQLTEITRALENDEFKLYFQPQIQVDNGAIVGVEALIRWQHPDHGLLNPAQFLPAVDNSHLEVPLGQWVLKEAIHQMNAWQAEGLSLAVSINISARHLMDRSFVDYLESYLHSHRELNPSRVTLEVLESAALEDTNRASNVLNRCRSLGLQIALDDFGTGFSSLTYLRTLPVDVIKIDQSFVLNMLDDANDRAIVESVIFLAQRFAHPVLAEGVETMEHARLLRDMGCNLVQGYGIARPMPATDLPAWVQRWETRRENREDDLLSPVVAGGEGI</sequence>
<dbReference type="PROSITE" id="PS50113">
    <property type="entry name" value="PAC"/>
    <property type="match status" value="1"/>
</dbReference>
<feature type="domain" description="EAL" evidence="4">
    <location>
        <begin position="433"/>
        <end position="687"/>
    </location>
</feature>
<dbReference type="PANTHER" id="PTHR44757">
    <property type="entry name" value="DIGUANYLATE CYCLASE DGCP"/>
    <property type="match status" value="1"/>
</dbReference>
<evidence type="ECO:0000259" key="4">
    <source>
        <dbReference type="PROSITE" id="PS50883"/>
    </source>
</evidence>
<evidence type="ECO:0000259" key="3">
    <source>
        <dbReference type="PROSITE" id="PS50113"/>
    </source>
</evidence>
<organism evidence="6 7">
    <name type="scientific">Marinobacter santoriniensis NKSG1</name>
    <dbReference type="NCBI Taxonomy" id="1288826"/>
    <lineage>
        <taxon>Bacteria</taxon>
        <taxon>Pseudomonadati</taxon>
        <taxon>Pseudomonadota</taxon>
        <taxon>Gammaproteobacteria</taxon>
        <taxon>Pseudomonadales</taxon>
        <taxon>Marinobacteraceae</taxon>
        <taxon>Marinobacter</taxon>
    </lineage>
</organism>
<dbReference type="PANTHER" id="PTHR44757:SF2">
    <property type="entry name" value="BIOFILM ARCHITECTURE MAINTENANCE PROTEIN MBAA"/>
    <property type="match status" value="1"/>
</dbReference>
<name>M7CQE1_9GAMM</name>
<dbReference type="Pfam" id="PF00563">
    <property type="entry name" value="EAL"/>
    <property type="match status" value="1"/>
</dbReference>
<dbReference type="CDD" id="cd01949">
    <property type="entry name" value="GGDEF"/>
    <property type="match status" value="1"/>
</dbReference>
<dbReference type="SMART" id="SM00091">
    <property type="entry name" value="PAS"/>
    <property type="match status" value="2"/>
</dbReference>
<dbReference type="SMART" id="SM00267">
    <property type="entry name" value="GGDEF"/>
    <property type="match status" value="1"/>
</dbReference>
<dbReference type="EMBL" id="APAT01000024">
    <property type="protein sequence ID" value="EMP54295.1"/>
    <property type="molecule type" value="Genomic_DNA"/>
</dbReference>
<dbReference type="Proteomes" id="UP000011960">
    <property type="component" value="Unassembled WGS sequence"/>
</dbReference>
<dbReference type="InterPro" id="IPR043128">
    <property type="entry name" value="Rev_trsase/Diguanyl_cyclase"/>
</dbReference>
<dbReference type="InterPro" id="IPR029787">
    <property type="entry name" value="Nucleotide_cyclase"/>
</dbReference>
<feature type="domain" description="PAC" evidence="3">
    <location>
        <begin position="87"/>
        <end position="141"/>
    </location>
</feature>
<dbReference type="InterPro" id="IPR001633">
    <property type="entry name" value="EAL_dom"/>
</dbReference>
<dbReference type="InterPro" id="IPR001610">
    <property type="entry name" value="PAC"/>
</dbReference>
<dbReference type="NCBIfam" id="TIGR00254">
    <property type="entry name" value="GGDEF"/>
    <property type="match status" value="1"/>
</dbReference>
<comment type="caution">
    <text evidence="6">The sequence shown here is derived from an EMBL/GenBank/DDBJ whole genome shotgun (WGS) entry which is preliminary data.</text>
</comment>
<evidence type="ECO:0000256" key="1">
    <source>
        <dbReference type="ARBA" id="ARBA00001946"/>
    </source>
</evidence>
<protein>
    <submittedName>
        <fullName evidence="6">Diguanylate cyclase/phosphodiesterase</fullName>
    </submittedName>
</protein>
<dbReference type="Gene3D" id="3.20.20.450">
    <property type="entry name" value="EAL domain"/>
    <property type="match status" value="1"/>
</dbReference>
<evidence type="ECO:0000259" key="5">
    <source>
        <dbReference type="PROSITE" id="PS50887"/>
    </source>
</evidence>
<dbReference type="PATRIC" id="fig|1288826.3.peg.3227"/>